<evidence type="ECO:0000256" key="2">
    <source>
        <dbReference type="ARBA" id="ARBA00022741"/>
    </source>
</evidence>
<comment type="caution">
    <text evidence="6">The sequence shown here is derived from an EMBL/GenBank/DDBJ whole genome shotgun (WGS) entry which is preliminary data.</text>
</comment>
<sequence>MKGIEFDSRKVKLGYTFVAIRGLTYDGHDYIPEAIKNGAVEIYGERSLNYPNYFKVTDSRQKLGELVSEFYGYPSKKLKLIGVTGTKGKTTTCHLIHHILTKLGKKAGLITSITMGGYHITSPDVITFHRLLRKMVDDGCKYGVIEVSSHAIDQKRIAGVKFAVGVLTNIAPEHLDYHKTFAEYKRVKY</sequence>
<keyword evidence="3" id="KW-0067">ATP-binding</keyword>
<organism evidence="6 7">
    <name type="scientific">Candidatus Woesebacteria bacterium CG_4_10_14_0_2_um_filter_39_14</name>
    <dbReference type="NCBI Taxonomy" id="1975054"/>
    <lineage>
        <taxon>Bacteria</taxon>
        <taxon>Candidatus Woeseibacteriota</taxon>
    </lineage>
</organism>
<dbReference type="Gene3D" id="3.40.1390.10">
    <property type="entry name" value="MurE/MurF, N-terminal domain"/>
    <property type="match status" value="1"/>
</dbReference>
<protein>
    <submittedName>
        <fullName evidence="6">UDP-N-acetylmuramoyl-L-alanyl-D-glutamate--2, 6-diaminopimelate ligase</fullName>
    </submittedName>
</protein>
<dbReference type="SUPFAM" id="SSF53623">
    <property type="entry name" value="MurD-like peptide ligases, catalytic domain"/>
    <property type="match status" value="1"/>
</dbReference>
<dbReference type="Pfam" id="PF08245">
    <property type="entry name" value="Mur_ligase_M"/>
    <property type="match status" value="1"/>
</dbReference>
<feature type="non-terminal residue" evidence="6">
    <location>
        <position position="189"/>
    </location>
</feature>
<dbReference type="Proteomes" id="UP000229753">
    <property type="component" value="Unassembled WGS sequence"/>
</dbReference>
<dbReference type="InterPro" id="IPR013221">
    <property type="entry name" value="Mur_ligase_cen"/>
</dbReference>
<evidence type="ECO:0000256" key="1">
    <source>
        <dbReference type="ARBA" id="ARBA00022598"/>
    </source>
</evidence>
<evidence type="ECO:0000256" key="3">
    <source>
        <dbReference type="ARBA" id="ARBA00022840"/>
    </source>
</evidence>
<name>A0A2M7TKB4_9BACT</name>
<dbReference type="EMBL" id="PFNO01000184">
    <property type="protein sequence ID" value="PIZ47217.1"/>
    <property type="molecule type" value="Genomic_DNA"/>
</dbReference>
<evidence type="ECO:0000313" key="7">
    <source>
        <dbReference type="Proteomes" id="UP000229753"/>
    </source>
</evidence>
<dbReference type="InterPro" id="IPR018109">
    <property type="entry name" value="Folylpolyglutamate_synth_CS"/>
</dbReference>
<dbReference type="AlphaFoldDB" id="A0A2M7TKB4"/>
<reference evidence="7" key="1">
    <citation type="submission" date="2017-09" db="EMBL/GenBank/DDBJ databases">
        <title>Depth-based differentiation of microbial function through sediment-hosted aquifers and enrichment of novel symbionts in the deep terrestrial subsurface.</title>
        <authorList>
            <person name="Probst A.J."/>
            <person name="Ladd B."/>
            <person name="Jarett J.K."/>
            <person name="Geller-Mcgrath D.E."/>
            <person name="Sieber C.M.K."/>
            <person name="Emerson J.B."/>
            <person name="Anantharaman K."/>
            <person name="Thomas B.C."/>
            <person name="Malmstrom R."/>
            <person name="Stieglmeier M."/>
            <person name="Klingl A."/>
            <person name="Woyke T."/>
            <person name="Ryan C.M."/>
            <person name="Banfield J.F."/>
        </authorList>
    </citation>
    <scope>NUCLEOTIDE SEQUENCE [LARGE SCALE GENOMIC DNA]</scope>
</reference>
<dbReference type="GO" id="GO:0004326">
    <property type="term" value="F:tetrahydrofolylpolyglutamate synthase activity"/>
    <property type="evidence" value="ECO:0007669"/>
    <property type="project" value="InterPro"/>
</dbReference>
<feature type="domain" description="Mur ligase central" evidence="5">
    <location>
        <begin position="83"/>
        <end position="188"/>
    </location>
</feature>
<proteinExistence type="predicted"/>
<evidence type="ECO:0000313" key="6">
    <source>
        <dbReference type="EMBL" id="PIZ47217.1"/>
    </source>
</evidence>
<evidence type="ECO:0000259" key="4">
    <source>
        <dbReference type="Pfam" id="PF01225"/>
    </source>
</evidence>
<dbReference type="Pfam" id="PF01225">
    <property type="entry name" value="Mur_ligase"/>
    <property type="match status" value="1"/>
</dbReference>
<dbReference type="InterPro" id="IPR035911">
    <property type="entry name" value="MurE/MurF_N"/>
</dbReference>
<accession>A0A2M7TKB4</accession>
<keyword evidence="1 6" id="KW-0436">Ligase</keyword>
<evidence type="ECO:0000259" key="5">
    <source>
        <dbReference type="Pfam" id="PF08245"/>
    </source>
</evidence>
<dbReference type="Gene3D" id="3.40.1190.10">
    <property type="entry name" value="Mur-like, catalytic domain"/>
    <property type="match status" value="1"/>
</dbReference>
<dbReference type="GO" id="GO:0005524">
    <property type="term" value="F:ATP binding"/>
    <property type="evidence" value="ECO:0007669"/>
    <property type="project" value="UniProtKB-KW"/>
</dbReference>
<dbReference type="PROSITE" id="PS01011">
    <property type="entry name" value="FOLYLPOLYGLU_SYNT_1"/>
    <property type="match status" value="1"/>
</dbReference>
<dbReference type="PANTHER" id="PTHR23135">
    <property type="entry name" value="MUR LIGASE FAMILY MEMBER"/>
    <property type="match status" value="1"/>
</dbReference>
<dbReference type="InterPro" id="IPR036565">
    <property type="entry name" value="Mur-like_cat_sf"/>
</dbReference>
<dbReference type="InterPro" id="IPR000713">
    <property type="entry name" value="Mur_ligase_N"/>
</dbReference>
<keyword evidence="2" id="KW-0547">Nucleotide-binding</keyword>
<dbReference type="PANTHER" id="PTHR23135:SF4">
    <property type="entry name" value="UDP-N-ACETYLMURAMOYL-L-ALANYL-D-GLUTAMATE--2,6-DIAMINOPIMELATE LIGASE MURE HOMOLOG, CHLOROPLASTIC"/>
    <property type="match status" value="1"/>
</dbReference>
<gene>
    <name evidence="6" type="ORF">COY29_05410</name>
</gene>
<dbReference type="SUPFAM" id="SSF63418">
    <property type="entry name" value="MurE/MurF N-terminal domain"/>
    <property type="match status" value="1"/>
</dbReference>
<feature type="domain" description="Mur ligase N-terminal catalytic" evidence="4">
    <location>
        <begin position="2"/>
        <end position="50"/>
    </location>
</feature>